<evidence type="ECO:0000259" key="11">
    <source>
        <dbReference type="PROSITE" id="PS51820"/>
    </source>
</evidence>
<dbReference type="InterPro" id="IPR029044">
    <property type="entry name" value="Nucleotide-diphossugar_trans"/>
</dbReference>
<dbReference type="GeneTree" id="ENSGT01050000244857"/>
<comment type="subcellular location">
    <subcellularLocation>
        <location evidence="1 9">Golgi apparatus</location>
        <location evidence="1 9">Golgi stack membrane</location>
        <topology evidence="1 9">Single-pass type II membrane protein</topology>
    </subcellularLocation>
</comment>
<comment type="catalytic activity">
    <reaction evidence="9">
        <text>an N-acetyl-beta-D-glucosaminyl derivative + UDP-N-acetyl-alpha-D-galactosamine = an N-acetyl-beta-D-galactosaminyl-(1-&gt;4)-N-acetyl-beta-D-glucosaminyl derivative + UDP + H(+)</text>
        <dbReference type="Rhea" id="RHEA:20493"/>
        <dbReference type="ChEBI" id="CHEBI:15378"/>
        <dbReference type="ChEBI" id="CHEBI:58223"/>
        <dbReference type="ChEBI" id="CHEBI:61631"/>
        <dbReference type="ChEBI" id="CHEBI:67138"/>
        <dbReference type="ChEBI" id="CHEBI:138027"/>
        <dbReference type="EC" id="2.4.1.244"/>
    </reaction>
</comment>
<dbReference type="InterPro" id="IPR011658">
    <property type="entry name" value="PA14_dom"/>
</dbReference>
<keyword evidence="4" id="KW-0812">Transmembrane</keyword>
<evidence type="ECO:0000313" key="13">
    <source>
        <dbReference type="Proteomes" id="UP000694569"/>
    </source>
</evidence>
<comment type="similarity">
    <text evidence="2 9">Belongs to the chondroitin N-acetylgalactosaminyltransferase family.</text>
</comment>
<keyword evidence="3 9" id="KW-0808">Transferase</keyword>
<feature type="domain" description="PA14" evidence="11">
    <location>
        <begin position="123"/>
        <end position="284"/>
    </location>
</feature>
<dbReference type="Gene3D" id="3.90.550.10">
    <property type="entry name" value="Spore Coat Polysaccharide Biosynthesis Protein SpsA, Chain A"/>
    <property type="match status" value="1"/>
</dbReference>
<comment type="function">
    <text evidence="9">Transfers N-acetylgalactosamine (GalNAc) from UDP-GalNAc to N-acetylglucosamine-beta-benzyl with a beta-1,4-linkage to form N,N'-diacetyllactosediamine, GalNAc-beta-1,4-GlcNAc structures in N-linked glycans and probably O-linked glycans.</text>
</comment>
<protein>
    <recommendedName>
        <fullName evidence="9">Beta-1,4-N-acetylgalactosaminyltransferase</fullName>
        <ecNumber evidence="9">2.4.1.244</ecNumber>
    </recommendedName>
</protein>
<dbReference type="SMART" id="SM00758">
    <property type="entry name" value="PA14"/>
    <property type="match status" value="1"/>
</dbReference>
<feature type="region of interest" description="Disordered" evidence="10">
    <location>
        <begin position="759"/>
        <end position="854"/>
    </location>
</feature>
<keyword evidence="8" id="KW-0472">Membrane</keyword>
<reference evidence="12" key="1">
    <citation type="submission" date="2025-08" db="UniProtKB">
        <authorList>
            <consortium name="Ensembl"/>
        </authorList>
    </citation>
    <scope>IDENTIFICATION</scope>
</reference>
<dbReference type="InterPro" id="IPR008428">
    <property type="entry name" value="Chond_GalNAc"/>
</dbReference>
<evidence type="ECO:0000256" key="1">
    <source>
        <dbReference type="ARBA" id="ARBA00004447"/>
    </source>
</evidence>
<accession>A0A8C5MLL4</accession>
<dbReference type="AlphaFoldDB" id="A0A8C5MLL4"/>
<dbReference type="EC" id="2.4.1.244" evidence="9"/>
<dbReference type="PROSITE" id="PS51820">
    <property type="entry name" value="PA14"/>
    <property type="match status" value="1"/>
</dbReference>
<sequence>MENPRGALTSKSTLQRRAYLGRMARMASRPLPIKMLKRHFWLCLLSSVLFLGMWMTYINLTSSSRHPINQRYSSWMELGKALAQKNVPAVDQKVVFYRPEKANHLPRSLGNNSWNHSTTWKPEFRGQVNLHVFEDWCGSTVTQLRRNLHFPLYPHIRTTVNMLAVNPQWINYGLRIFGYLHPTINGDFQFAISSEDNSEFWLSEDDTVGKLRLLCRVGPPGNQWTVPGEFEKFHSQRSRLVRLSSSKKYYFELLHKQDDTGTDHVEVGWRLEEVGARFSLIDSQYLSLYSEESHVPVGDASQIPLTEASHPITCPDLHHADMLKPDPRDDFYKVPLLDMRRLQTVLPSCPYNPSYLVEGYTLQRYQGLQFVRLTYIYPNDYTRLTHMEKENPCIYQESMKYINKYTYRKYMKLENPELKLNIIQEDGEEYNQSDFQYEDTESNMEDVDKVDDNEILMNQRKLFKLSEKNKESDYRNLSSQHDQITRSSQSPHKWTATSPQRHKIKKRQRNISNNGIKQVTSKGKILDAAEKSKLEIIEKKQEHQRLKRTIAEEVQSSHGVNQGRFKPGEVLDNNEKLEQQRNGRVKRGRLESINVDGKNKTLHGEKGRHIESKQGKRFKLVQNDKMVRGNLEPVEDGITKLVQSKIGKTELAQNKSVNQNIVQSERGRQVYKKNEKKRIERDLMNEKQIEKEKQGPRQAVHYRKRLNEGQLTDLELKNGSRKRSKLNKALQVGVDERQTLWQDERRRLDVVQIKDVVTKHVPGERETPIPGQGEDGKQRAEQSETAISRQKQYEEVRKKQMGQVIKQQEHPLNKDNIYNNHKKEENNEHFESLEHYQEDDNEEEEKGRDDDEEDELELPLIYEQPVGWNQTFRVGQTDFQIMRADVIDLQCNTSGNLLLREKEALRVTNSFMKRLNQQYPGVYTIQRIINIEKHPDYVRGNRYFLELELKDRSNHILRFSQYVFAPGWHSDTPEDQKDKKEMRNMLWGSHRRLMRFEEHIELCWPTGFIWDPRAIVHFIVPVKNQARWVQKFIWDMEELYKATSDTHFKIIIVDFMSTDFDVKAALKKSRLPSFEFVSLEGNFERSAGLQAGIEMVKNPHSILFLCDLHIHFPPSIIDSLRTHTIEGKTVFAPMVLRLNCGASPCWPEGYWEVNGFGLLGIYKSDLDKIGGMNTEEFRDRWGGEDWELLDRVVEAGLEVERLTVRNFFHYYHSKRGMWNRRQTPTAQ</sequence>
<dbReference type="OrthoDB" id="5971499at2759"/>
<keyword evidence="5 9" id="KW-0735">Signal-anchor</keyword>
<dbReference type="InterPro" id="IPR037524">
    <property type="entry name" value="PA14/GLEYA"/>
</dbReference>
<dbReference type="GO" id="GO:0033842">
    <property type="term" value="F:N-acetyl-beta-glucosaminyl-derivative 4-beta-N-acetylgalactosaminyltransferase activity"/>
    <property type="evidence" value="ECO:0007669"/>
    <property type="project" value="UniProtKB-EC"/>
</dbReference>
<keyword evidence="7 9" id="KW-0333">Golgi apparatus</keyword>
<evidence type="ECO:0000256" key="4">
    <source>
        <dbReference type="ARBA" id="ARBA00022692"/>
    </source>
</evidence>
<reference evidence="12" key="2">
    <citation type="submission" date="2025-09" db="UniProtKB">
        <authorList>
            <consortium name="Ensembl"/>
        </authorList>
    </citation>
    <scope>IDENTIFICATION</scope>
</reference>
<proteinExistence type="inferred from homology"/>
<dbReference type="SUPFAM" id="SSF53448">
    <property type="entry name" value="Nucleotide-diphospho-sugar transferases"/>
    <property type="match status" value="1"/>
</dbReference>
<dbReference type="Pfam" id="PF05679">
    <property type="entry name" value="CHGN"/>
    <property type="match status" value="1"/>
</dbReference>
<keyword evidence="13" id="KW-1185">Reference proteome</keyword>
<dbReference type="Proteomes" id="UP000694569">
    <property type="component" value="Unplaced"/>
</dbReference>
<evidence type="ECO:0000256" key="9">
    <source>
        <dbReference type="RuleBase" id="RU364016"/>
    </source>
</evidence>
<feature type="region of interest" description="Disordered" evidence="10">
    <location>
        <begin position="474"/>
        <end position="508"/>
    </location>
</feature>
<feature type="compositionally biased region" description="Polar residues" evidence="10">
    <location>
        <begin position="475"/>
        <end position="499"/>
    </location>
</feature>
<dbReference type="GO" id="GO:0032580">
    <property type="term" value="C:Golgi cisterna membrane"/>
    <property type="evidence" value="ECO:0007669"/>
    <property type="project" value="UniProtKB-SubCell"/>
</dbReference>
<evidence type="ECO:0000313" key="12">
    <source>
        <dbReference type="Ensembl" id="ENSLLEP00000013751.1"/>
    </source>
</evidence>
<name>A0A8C5MLL4_9ANUR</name>
<dbReference type="Ensembl" id="ENSLLET00000014283.1">
    <property type="protein sequence ID" value="ENSLLEP00000013751.1"/>
    <property type="gene ID" value="ENSLLEG00000008691.1"/>
</dbReference>
<dbReference type="InterPro" id="IPR051227">
    <property type="entry name" value="CS_glycosyltransferase"/>
</dbReference>
<evidence type="ECO:0000256" key="5">
    <source>
        <dbReference type="ARBA" id="ARBA00022968"/>
    </source>
</evidence>
<feature type="compositionally biased region" description="Basic and acidic residues" evidence="10">
    <location>
        <begin position="821"/>
        <end position="838"/>
    </location>
</feature>
<evidence type="ECO:0000256" key="6">
    <source>
        <dbReference type="ARBA" id="ARBA00022989"/>
    </source>
</evidence>
<evidence type="ECO:0000256" key="2">
    <source>
        <dbReference type="ARBA" id="ARBA00009239"/>
    </source>
</evidence>
<organism evidence="12 13">
    <name type="scientific">Leptobrachium leishanense</name>
    <name type="common">Leishan spiny toad</name>
    <dbReference type="NCBI Taxonomy" id="445787"/>
    <lineage>
        <taxon>Eukaryota</taxon>
        <taxon>Metazoa</taxon>
        <taxon>Chordata</taxon>
        <taxon>Craniata</taxon>
        <taxon>Vertebrata</taxon>
        <taxon>Euteleostomi</taxon>
        <taxon>Amphibia</taxon>
        <taxon>Batrachia</taxon>
        <taxon>Anura</taxon>
        <taxon>Pelobatoidea</taxon>
        <taxon>Megophryidae</taxon>
        <taxon>Leptobrachium</taxon>
    </lineage>
</organism>
<dbReference type="PANTHER" id="PTHR12369">
    <property type="entry name" value="CHONDROITIN SYNTHASE"/>
    <property type="match status" value="1"/>
</dbReference>
<keyword evidence="6" id="KW-1133">Transmembrane helix</keyword>
<evidence type="ECO:0000256" key="10">
    <source>
        <dbReference type="SAM" id="MobiDB-lite"/>
    </source>
</evidence>
<feature type="compositionally biased region" description="Acidic residues" evidence="10">
    <location>
        <begin position="839"/>
        <end position="854"/>
    </location>
</feature>
<evidence type="ECO:0000256" key="8">
    <source>
        <dbReference type="ARBA" id="ARBA00023136"/>
    </source>
</evidence>
<evidence type="ECO:0000256" key="7">
    <source>
        <dbReference type="ARBA" id="ARBA00023034"/>
    </source>
</evidence>
<gene>
    <name evidence="12" type="primary">B4GALNT3</name>
</gene>
<dbReference type="PANTHER" id="PTHR12369:SF15">
    <property type="entry name" value="BETA-1,4-N-ACETYLGALACTOSAMINYLTRANSFERASE 3"/>
    <property type="match status" value="1"/>
</dbReference>
<evidence type="ECO:0000256" key="3">
    <source>
        <dbReference type="ARBA" id="ARBA00022679"/>
    </source>
</evidence>